<reference evidence="1" key="1">
    <citation type="submission" date="2015-12" db="EMBL/GenBank/DDBJ databases">
        <title>Gene expression during late stages of embryo sac development: a critical building block for successful pollen-pistil interactions.</title>
        <authorList>
            <person name="Liu Y."/>
            <person name="Joly V."/>
            <person name="Sabar M."/>
            <person name="Matton D.P."/>
        </authorList>
    </citation>
    <scope>NUCLEOTIDE SEQUENCE</scope>
</reference>
<dbReference type="AlphaFoldDB" id="A0A0V0HW40"/>
<sequence>MPRKASTVKIVDSLAKTGKLTINMFIGIKLKGTNGCVFFVPFPFGDLIYLVAGCCSCTSSLFCNTEQMAGIQIGNTFWSRRAPGCNYCGISISKQLES</sequence>
<dbReference type="EMBL" id="GEDG01014436">
    <property type="protein sequence ID" value="JAP24391.1"/>
    <property type="molecule type" value="Transcribed_RNA"/>
</dbReference>
<proteinExistence type="predicted"/>
<accession>A0A0V0HW40</accession>
<organism evidence="1">
    <name type="scientific">Solanum chacoense</name>
    <name type="common">Chaco potato</name>
    <dbReference type="NCBI Taxonomy" id="4108"/>
    <lineage>
        <taxon>Eukaryota</taxon>
        <taxon>Viridiplantae</taxon>
        <taxon>Streptophyta</taxon>
        <taxon>Embryophyta</taxon>
        <taxon>Tracheophyta</taxon>
        <taxon>Spermatophyta</taxon>
        <taxon>Magnoliopsida</taxon>
        <taxon>eudicotyledons</taxon>
        <taxon>Gunneridae</taxon>
        <taxon>Pentapetalae</taxon>
        <taxon>asterids</taxon>
        <taxon>lamiids</taxon>
        <taxon>Solanales</taxon>
        <taxon>Solanaceae</taxon>
        <taxon>Solanoideae</taxon>
        <taxon>Solaneae</taxon>
        <taxon>Solanum</taxon>
    </lineage>
</organism>
<protein>
    <submittedName>
        <fullName evidence="1">Putative ovule protein</fullName>
    </submittedName>
</protein>
<evidence type="ECO:0000313" key="1">
    <source>
        <dbReference type="EMBL" id="JAP24391.1"/>
    </source>
</evidence>
<name>A0A0V0HW40_SOLCH</name>